<evidence type="ECO:0000256" key="6">
    <source>
        <dbReference type="SAM" id="MobiDB-lite"/>
    </source>
</evidence>
<feature type="transmembrane region" description="Helical" evidence="7">
    <location>
        <begin position="240"/>
        <end position="263"/>
    </location>
</feature>
<feature type="transmembrane region" description="Helical" evidence="7">
    <location>
        <begin position="141"/>
        <end position="162"/>
    </location>
</feature>
<name>A0ABV1K107_9PSEU</name>
<keyword evidence="9" id="KW-1185">Reference proteome</keyword>
<dbReference type="EMBL" id="JBEDNP010000020">
    <property type="protein sequence ID" value="MEQ3541899.1"/>
    <property type="molecule type" value="Genomic_DNA"/>
</dbReference>
<reference evidence="8 9" key="1">
    <citation type="submission" date="2024-03" db="EMBL/GenBank/DDBJ databases">
        <title>Draft genome sequence of Pseudonocardia tropica JCM 19149.</title>
        <authorList>
            <person name="Butdee W."/>
            <person name="Duangmal K."/>
        </authorList>
    </citation>
    <scope>NUCLEOTIDE SEQUENCE [LARGE SCALE GENOMIC DNA]</scope>
    <source>
        <strain evidence="8 9">JCM 19149</strain>
    </source>
</reference>
<dbReference type="InterPro" id="IPR050367">
    <property type="entry name" value="APC_superfamily"/>
</dbReference>
<protein>
    <submittedName>
        <fullName evidence="8">Amino acid permease</fullName>
    </submittedName>
</protein>
<keyword evidence="5 7" id="KW-0472">Membrane</keyword>
<dbReference type="PANTHER" id="PTHR42770">
    <property type="entry name" value="AMINO ACID TRANSPORTER-RELATED"/>
    <property type="match status" value="1"/>
</dbReference>
<evidence type="ECO:0000313" key="8">
    <source>
        <dbReference type="EMBL" id="MEQ3541899.1"/>
    </source>
</evidence>
<dbReference type="InterPro" id="IPR002293">
    <property type="entry name" value="AA/rel_permease1"/>
</dbReference>
<feature type="transmembrane region" description="Helical" evidence="7">
    <location>
        <begin position="340"/>
        <end position="362"/>
    </location>
</feature>
<feature type="transmembrane region" description="Helical" evidence="7">
    <location>
        <begin position="169"/>
        <end position="191"/>
    </location>
</feature>
<evidence type="ECO:0000256" key="7">
    <source>
        <dbReference type="SAM" id="Phobius"/>
    </source>
</evidence>
<evidence type="ECO:0000256" key="2">
    <source>
        <dbReference type="ARBA" id="ARBA00022475"/>
    </source>
</evidence>
<comment type="subcellular location">
    <subcellularLocation>
        <location evidence="1">Cell membrane</location>
        <topology evidence="1">Multi-pass membrane protein</topology>
    </subcellularLocation>
</comment>
<dbReference type="PIRSF" id="PIRSF006060">
    <property type="entry name" value="AA_transporter"/>
    <property type="match status" value="1"/>
</dbReference>
<organism evidence="8 9">
    <name type="scientific">Pseudonocardia tropica</name>
    <dbReference type="NCBI Taxonomy" id="681289"/>
    <lineage>
        <taxon>Bacteria</taxon>
        <taxon>Bacillati</taxon>
        <taxon>Actinomycetota</taxon>
        <taxon>Actinomycetes</taxon>
        <taxon>Pseudonocardiales</taxon>
        <taxon>Pseudonocardiaceae</taxon>
        <taxon>Pseudonocardia</taxon>
    </lineage>
</organism>
<dbReference type="Pfam" id="PF13520">
    <property type="entry name" value="AA_permease_2"/>
    <property type="match status" value="1"/>
</dbReference>
<keyword evidence="3 7" id="KW-0812">Transmembrane</keyword>
<dbReference type="Proteomes" id="UP001464923">
    <property type="component" value="Unassembled WGS sequence"/>
</dbReference>
<keyword evidence="4 7" id="KW-1133">Transmembrane helix</keyword>
<dbReference type="Gene3D" id="1.20.1740.10">
    <property type="entry name" value="Amino acid/polyamine transporter I"/>
    <property type="match status" value="1"/>
</dbReference>
<comment type="caution">
    <text evidence="8">The sequence shown here is derived from an EMBL/GenBank/DDBJ whole genome shotgun (WGS) entry which is preliminary data.</text>
</comment>
<feature type="transmembrane region" description="Helical" evidence="7">
    <location>
        <begin position="32"/>
        <end position="52"/>
    </location>
</feature>
<feature type="transmembrane region" description="Helical" evidence="7">
    <location>
        <begin position="368"/>
        <end position="386"/>
    </location>
</feature>
<feature type="transmembrane region" description="Helical" evidence="7">
    <location>
        <begin position="287"/>
        <end position="308"/>
    </location>
</feature>
<feature type="transmembrane region" description="Helical" evidence="7">
    <location>
        <begin position="416"/>
        <end position="433"/>
    </location>
</feature>
<feature type="transmembrane region" description="Helical" evidence="7">
    <location>
        <begin position="393"/>
        <end position="410"/>
    </location>
</feature>
<evidence type="ECO:0000256" key="4">
    <source>
        <dbReference type="ARBA" id="ARBA00022989"/>
    </source>
</evidence>
<feature type="region of interest" description="Disordered" evidence="6">
    <location>
        <begin position="1"/>
        <end position="23"/>
    </location>
</feature>
<proteinExistence type="predicted"/>
<gene>
    <name evidence="8" type="ORF">WHI96_24100</name>
</gene>
<feature type="transmembrane region" description="Helical" evidence="7">
    <location>
        <begin position="104"/>
        <end position="129"/>
    </location>
</feature>
<sequence>MEGSDGQAPEAAEEAVADDDSRLGRHLTPGPALALAVTTVIGGGALALPGVALDGAGDDAVLGWALAGLITIPLLVVFSRLGARYPTAGGIAGFVQPRFGRRAAAGVEMVLLGTVSLGMPAIALSGGGYLAAAVGASADTAWVGAIALLLLVTGTLYAGAALSTRLQTALAVVLTIALLAVGLVGLLSPAAEFTPPSFTAAGWGNAFGVVGVLFFGLTGWEIVAFTLGEYENPKRDFPRVVALSFVIVIGVYLVLAAGIQAILRPGDATNETAPVAELVSRAVSPEAAVFVSVLGVVILAANLVGAMWGASRLVYSSSGEGLLPRGLFHVAGASRTPRRAVLVVGGAFVLLVGASALGLISVTTMFEVAGQNFFLLYVVTAAVYGVEARSRVARCFGLLLAAALAAVALLGFDPLALFYPAVLFMIGSLIFRSRA</sequence>
<evidence type="ECO:0000256" key="5">
    <source>
        <dbReference type="ARBA" id="ARBA00023136"/>
    </source>
</evidence>
<feature type="transmembrane region" description="Helical" evidence="7">
    <location>
        <begin position="203"/>
        <end position="228"/>
    </location>
</feature>
<evidence type="ECO:0000313" key="9">
    <source>
        <dbReference type="Proteomes" id="UP001464923"/>
    </source>
</evidence>
<feature type="transmembrane region" description="Helical" evidence="7">
    <location>
        <begin position="64"/>
        <end position="83"/>
    </location>
</feature>
<accession>A0ABV1K107</accession>
<evidence type="ECO:0000256" key="1">
    <source>
        <dbReference type="ARBA" id="ARBA00004651"/>
    </source>
</evidence>
<keyword evidence="2" id="KW-1003">Cell membrane</keyword>
<evidence type="ECO:0000256" key="3">
    <source>
        <dbReference type="ARBA" id="ARBA00022692"/>
    </source>
</evidence>
<dbReference type="RefSeq" id="WP_345643350.1">
    <property type="nucleotide sequence ID" value="NZ_BAABLY010000016.1"/>
</dbReference>
<dbReference type="PANTHER" id="PTHR42770:SF13">
    <property type="entry name" value="L-METHIONINE_BRANCHED-CHAIN AMINO ACID EXPORTER YJEH"/>
    <property type="match status" value="1"/>
</dbReference>